<evidence type="ECO:0000259" key="2">
    <source>
        <dbReference type="Pfam" id="PF12706"/>
    </source>
</evidence>
<dbReference type="RefSeq" id="WP_073575157.1">
    <property type="nucleotide sequence ID" value="NZ_BAAAJZ010000011.1"/>
</dbReference>
<dbReference type="PANTHER" id="PTHR43546:SF7">
    <property type="entry name" value="METALLO-BETA-LACTAMASE DOMAIN-CONTAINING PROTEIN"/>
    <property type="match status" value="1"/>
</dbReference>
<evidence type="ECO:0000313" key="6">
    <source>
        <dbReference type="Proteomes" id="UP000549695"/>
    </source>
</evidence>
<sequence length="292" mass="32315">MDTSLTFVGTATVILRLGRFRLLTDPNFLHRGQRARLGWGLSSRRRTDPALDIDQLPRLDAVVLSHLHGDHFDDVARDGLDRSVPVLTTPHARRRLRRWGFEAATGLETWDSWELGDDEERVRITSVPARHGPVGVHRLLPPVQGTVIDHERRGRRVLRLYITGDTVLVPELREIRDRFGDIDVMVAHLGGTRVGGVLVTLDASQGSDLVEMVGPGRVVPVHFDDYDVFRSPLTHFLEEMRARGMGDRVRVVGRGDTVELPPSTGRWVAASPGPGTGSANAPGTPFDALPPR</sequence>
<dbReference type="Proteomes" id="UP000232453">
    <property type="component" value="Unassembled WGS sequence"/>
</dbReference>
<evidence type="ECO:0000313" key="3">
    <source>
        <dbReference type="EMBL" id="NYG00232.1"/>
    </source>
</evidence>
<comment type="caution">
    <text evidence="3">The sequence shown here is derived from an EMBL/GenBank/DDBJ whole genome shotgun (WGS) entry which is preliminary data.</text>
</comment>
<organism evidence="3 6">
    <name type="scientific">Pseudonocardia alni</name>
    <name type="common">Amycolata alni</name>
    <dbReference type="NCBI Taxonomy" id="33907"/>
    <lineage>
        <taxon>Bacteria</taxon>
        <taxon>Bacillati</taxon>
        <taxon>Actinomycetota</taxon>
        <taxon>Actinomycetes</taxon>
        <taxon>Pseudonocardiales</taxon>
        <taxon>Pseudonocardiaceae</taxon>
        <taxon>Pseudonocardia</taxon>
    </lineage>
</organism>
<name>A0A852W3T9_PSEA5</name>
<dbReference type="EMBL" id="JACCCZ010000001">
    <property type="protein sequence ID" value="NYG00232.1"/>
    <property type="molecule type" value="Genomic_DNA"/>
</dbReference>
<dbReference type="AlphaFoldDB" id="A0A852W3T9"/>
<dbReference type="PANTHER" id="PTHR43546">
    <property type="entry name" value="UPF0173 METAL-DEPENDENT HYDROLASE MJ1163-RELATED"/>
    <property type="match status" value="1"/>
</dbReference>
<evidence type="ECO:0000313" key="5">
    <source>
        <dbReference type="Proteomes" id="UP000232453"/>
    </source>
</evidence>
<keyword evidence="6" id="KW-1185">Reference proteome</keyword>
<proteinExistence type="predicted"/>
<dbReference type="GeneID" id="98050343"/>
<dbReference type="SUPFAM" id="SSF56281">
    <property type="entry name" value="Metallo-hydrolase/oxidoreductase"/>
    <property type="match status" value="1"/>
</dbReference>
<feature type="domain" description="Metallo-beta-lactamase" evidence="2">
    <location>
        <begin position="39"/>
        <end position="223"/>
    </location>
</feature>
<dbReference type="InterPro" id="IPR001279">
    <property type="entry name" value="Metallo-B-lactamas"/>
</dbReference>
<dbReference type="InterPro" id="IPR036866">
    <property type="entry name" value="RibonucZ/Hydroxyglut_hydro"/>
</dbReference>
<dbReference type="EMBL" id="PHUJ01000003">
    <property type="protein sequence ID" value="PKB29659.1"/>
    <property type="molecule type" value="Genomic_DNA"/>
</dbReference>
<reference evidence="3 6" key="1">
    <citation type="submission" date="2020-07" db="EMBL/GenBank/DDBJ databases">
        <title>Sequencing the genomes of 1000 actinobacteria strains.</title>
        <authorList>
            <person name="Klenk H.-P."/>
        </authorList>
    </citation>
    <scope>NUCLEOTIDE SEQUENCE [LARGE SCALE GENOMIC DNA]</scope>
    <source>
        <strain evidence="4 5">DSM 44104</strain>
        <strain evidence="3 6">DSM 44749</strain>
    </source>
</reference>
<dbReference type="Proteomes" id="UP000549695">
    <property type="component" value="Unassembled WGS sequence"/>
</dbReference>
<dbReference type="InterPro" id="IPR050114">
    <property type="entry name" value="UPF0173_UPF0282_UlaG_hydrolase"/>
</dbReference>
<dbReference type="Pfam" id="PF12706">
    <property type="entry name" value="Lactamase_B_2"/>
    <property type="match status" value="1"/>
</dbReference>
<protein>
    <submittedName>
        <fullName evidence="3">L-ascorbate metabolism protein UlaG (Beta-lactamase superfamily)</fullName>
    </submittedName>
</protein>
<dbReference type="Gene3D" id="3.60.15.10">
    <property type="entry name" value="Ribonuclease Z/Hydroxyacylglutathione hydrolase-like"/>
    <property type="match status" value="1"/>
</dbReference>
<feature type="region of interest" description="Disordered" evidence="1">
    <location>
        <begin position="262"/>
        <end position="292"/>
    </location>
</feature>
<evidence type="ECO:0000313" key="4">
    <source>
        <dbReference type="EMBL" id="PKB29659.1"/>
    </source>
</evidence>
<accession>A0A852W3T9</accession>
<accession>A0AA44UM91</accession>
<gene>
    <name evidence="4" type="ORF">ATL51_1296</name>
    <name evidence="3" type="ORF">HDA37_000517</name>
</gene>
<evidence type="ECO:0000256" key="1">
    <source>
        <dbReference type="SAM" id="MobiDB-lite"/>
    </source>
</evidence>